<dbReference type="Proteomes" id="UP001165101">
    <property type="component" value="Unassembled WGS sequence"/>
</dbReference>
<accession>A0ACB5TM19</accession>
<organism evidence="1 2">
    <name type="scientific">Candida boidinii</name>
    <name type="common">Yeast</name>
    <dbReference type="NCBI Taxonomy" id="5477"/>
    <lineage>
        <taxon>Eukaryota</taxon>
        <taxon>Fungi</taxon>
        <taxon>Dikarya</taxon>
        <taxon>Ascomycota</taxon>
        <taxon>Saccharomycotina</taxon>
        <taxon>Pichiomycetes</taxon>
        <taxon>Pichiales</taxon>
        <taxon>Pichiaceae</taxon>
        <taxon>Ogataea</taxon>
        <taxon>Ogataea/Candida clade</taxon>
    </lineage>
</organism>
<comment type="caution">
    <text evidence="1">The sequence shown here is derived from an EMBL/GenBank/DDBJ whole genome shotgun (WGS) entry which is preliminary data.</text>
</comment>
<dbReference type="EMBL" id="BSXV01000958">
    <property type="protein sequence ID" value="GME91256.1"/>
    <property type="molecule type" value="Genomic_DNA"/>
</dbReference>
<evidence type="ECO:0000313" key="1">
    <source>
        <dbReference type="EMBL" id="GME91256.1"/>
    </source>
</evidence>
<name>A0ACB5TM19_CANBO</name>
<evidence type="ECO:0000313" key="2">
    <source>
        <dbReference type="Proteomes" id="UP001165101"/>
    </source>
</evidence>
<protein>
    <submittedName>
        <fullName evidence="1">Unnamed protein product</fullName>
    </submittedName>
</protein>
<sequence>MSGGIIPQKRSIEDYEHDEHGEFIKIMKFSSGSSDEEEEEYDEEEETINNNNSKWQKTVEKVIPSVVSIHFAQTVPFDTESSCVSEATGFIVDSEIGLILTNRHVIGVGPFIGYAVFDNHEECELKPIYRDPVHDFGFLKFNPKDIKYMKIKNLKLRPELAKIGVEIRVIGNDSGEKLSILSGFISRLDRNTPDYGNDTYNDFNTEYYSASANASGGSSGSPVIDEHGNVIALQAGGSSESSSDFFLPLHRILRALKCIQLNHGDVDTITRGTIQVQWSLKPFNKCRRLGLREETETELRLKFPNINGMLVATMSLPEGPADESIKEGDCLKKINDIDISSFITVDEILDSNVNNKIKILIERNGKDIIVNLKVQNLHDITPDRYVSVCGAIFNDLSYQLARSYNLPVKGVFIASPTGSFNIGGGCIGGSSDTNCWLLHSIDNKQVTNLNTFIEIMQKIPDKKLVILKYYHLSDLHVYSSKIITIDYHWFKDFKIAIRNDKTGLWDFRDLHQHTINPEPLVPLNAKINDFPISNEKISKISSNFVIVECKYKISIDSIYSNNIIETGFIINPDKGYVIVSRNCVCHDLCDITINIGESIVIPAKPVFFHPNKGYTIIKYDPNLVLVDINKPEFAGKALTIGDEVTFIGYTSNNRPVIEATKVLDIVSNNIIPINTSAPRYRGTNLESILLSSKLSGFNTETGVLVDNQGLIRSILLTFDGGDDSNEKKNLFNCCIDFTDIIEEIKNLIENDEIPNINIIDCQFKTISVSKARIFKVPEEYISELEDGCCNNNDKVEFLSVIGLGINNENKVKCNLRISDIVLKINDQIVNKISDLKIVRDLKDCKFTIVRDGEMIDIFGETTNFGELETEQVISWSGALLQSPPYGVKQTIKNLPSLVYCTGMMSGSPSKLFTIGQTNFITHVNEHETNDINQFLKIVKTIPDNTYCKIRIVSFDNIPYAQTLKVNYHYFPTFGLQRDKMNKEWKYIDL</sequence>
<gene>
    <name evidence="1" type="ORF">Cboi01_000223000</name>
</gene>
<reference evidence="1" key="1">
    <citation type="submission" date="2023-04" db="EMBL/GenBank/DDBJ databases">
        <title>Candida boidinii NBRC 1967.</title>
        <authorList>
            <person name="Ichikawa N."/>
            <person name="Sato H."/>
            <person name="Tonouchi N."/>
        </authorList>
    </citation>
    <scope>NUCLEOTIDE SEQUENCE</scope>
    <source>
        <strain evidence="1">NBRC 1967</strain>
    </source>
</reference>
<keyword evidence="2" id="KW-1185">Reference proteome</keyword>
<proteinExistence type="predicted"/>